<comment type="caution">
    <text evidence="10">The sequence shown here is derived from an EMBL/GenBank/DDBJ whole genome shotgun (WGS) entry which is preliminary data.</text>
</comment>
<evidence type="ECO:0000313" key="10">
    <source>
        <dbReference type="EMBL" id="MFD1799816.1"/>
    </source>
</evidence>
<evidence type="ECO:0000256" key="6">
    <source>
        <dbReference type="ARBA" id="ARBA00023136"/>
    </source>
</evidence>
<comment type="subcellular location">
    <subcellularLocation>
        <location evidence="1">Cell membrane</location>
        <topology evidence="1">Multi-pass membrane protein</topology>
    </subcellularLocation>
</comment>
<accession>A0ABW4NPS4</accession>
<sequence>MYGSIVLKVAFGLVGLLLFTRLLGKKSMSDITPFDLIYTLVLGGLLEETIYDEKIKLSHFFLALTVWGVMIYIIEALVQKNSTINKWIKGQPCILVQDGQLNIKGLNSNHVEMEQLRTMMRQQNCFSLKEAKYVILETGGTISVMRNEEEDAVLTILLIDEGAINEKALLSIHQTKDWLLDILKEEGQSQVTEIAYAEWSREHGLYWKTYAESVKEPYKIDG</sequence>
<protein>
    <submittedName>
        <fullName evidence="10">DUF421 domain-containing protein</fullName>
    </submittedName>
</protein>
<keyword evidence="4 7" id="KW-0812">Transmembrane</keyword>
<evidence type="ECO:0000256" key="7">
    <source>
        <dbReference type="SAM" id="Phobius"/>
    </source>
</evidence>
<proteinExistence type="inferred from homology"/>
<organism evidence="10 11">
    <name type="scientific">Carnobacterium antarcticum</name>
    <dbReference type="NCBI Taxonomy" id="2126436"/>
    <lineage>
        <taxon>Bacteria</taxon>
        <taxon>Bacillati</taxon>
        <taxon>Bacillota</taxon>
        <taxon>Bacilli</taxon>
        <taxon>Lactobacillales</taxon>
        <taxon>Carnobacteriaceae</taxon>
        <taxon>Carnobacterium</taxon>
    </lineage>
</organism>
<keyword evidence="5 7" id="KW-1133">Transmembrane helix</keyword>
<dbReference type="Pfam" id="PF04239">
    <property type="entry name" value="DUF421"/>
    <property type="match status" value="1"/>
</dbReference>
<evidence type="ECO:0000256" key="3">
    <source>
        <dbReference type="ARBA" id="ARBA00022475"/>
    </source>
</evidence>
<dbReference type="Proteomes" id="UP001597285">
    <property type="component" value="Unassembled WGS sequence"/>
</dbReference>
<dbReference type="EMBL" id="JBHUFF010000014">
    <property type="protein sequence ID" value="MFD1799816.1"/>
    <property type="molecule type" value="Genomic_DNA"/>
</dbReference>
<keyword evidence="3" id="KW-1003">Cell membrane</keyword>
<comment type="similarity">
    <text evidence="2">Belongs to the UPF0702 family.</text>
</comment>
<gene>
    <name evidence="10" type="ORF">ACFSBK_08145</name>
</gene>
<evidence type="ECO:0000256" key="2">
    <source>
        <dbReference type="ARBA" id="ARBA00006448"/>
    </source>
</evidence>
<dbReference type="Pfam" id="PF20730">
    <property type="entry name" value="YetF_N"/>
    <property type="match status" value="1"/>
</dbReference>
<evidence type="ECO:0000313" key="11">
    <source>
        <dbReference type="Proteomes" id="UP001597285"/>
    </source>
</evidence>
<reference evidence="11" key="1">
    <citation type="journal article" date="2019" name="Int. J. Syst. Evol. Microbiol.">
        <title>The Global Catalogue of Microorganisms (GCM) 10K type strain sequencing project: providing services to taxonomists for standard genome sequencing and annotation.</title>
        <authorList>
            <consortium name="The Broad Institute Genomics Platform"/>
            <consortium name="The Broad Institute Genome Sequencing Center for Infectious Disease"/>
            <person name="Wu L."/>
            <person name="Ma J."/>
        </authorList>
    </citation>
    <scope>NUCLEOTIDE SEQUENCE [LARGE SCALE GENOMIC DNA]</scope>
    <source>
        <strain evidence="11">KCTC 42143</strain>
    </source>
</reference>
<evidence type="ECO:0000259" key="9">
    <source>
        <dbReference type="Pfam" id="PF20730"/>
    </source>
</evidence>
<dbReference type="PANTHER" id="PTHR34582">
    <property type="entry name" value="UPF0702 TRANSMEMBRANE PROTEIN YCAP"/>
    <property type="match status" value="1"/>
</dbReference>
<dbReference type="InterPro" id="IPR023090">
    <property type="entry name" value="UPF0702_alpha/beta_dom_sf"/>
</dbReference>
<evidence type="ECO:0000259" key="8">
    <source>
        <dbReference type="Pfam" id="PF04239"/>
    </source>
</evidence>
<feature type="domain" description="YetF-like N-terminal transmembrane" evidence="9">
    <location>
        <begin position="3"/>
        <end position="76"/>
    </location>
</feature>
<evidence type="ECO:0000256" key="4">
    <source>
        <dbReference type="ARBA" id="ARBA00022692"/>
    </source>
</evidence>
<feature type="domain" description="YetF C-terminal" evidence="8">
    <location>
        <begin position="79"/>
        <end position="200"/>
    </location>
</feature>
<keyword evidence="11" id="KW-1185">Reference proteome</keyword>
<feature type="transmembrane region" description="Helical" evidence="7">
    <location>
        <begin position="57"/>
        <end position="78"/>
    </location>
</feature>
<dbReference type="InterPro" id="IPR007353">
    <property type="entry name" value="DUF421"/>
</dbReference>
<dbReference type="PANTHER" id="PTHR34582:SF5">
    <property type="entry name" value="UPF0702 TRANSMEMBRANE PROTEIN YETF"/>
    <property type="match status" value="1"/>
</dbReference>
<evidence type="ECO:0000256" key="1">
    <source>
        <dbReference type="ARBA" id="ARBA00004651"/>
    </source>
</evidence>
<name>A0ABW4NPS4_9LACT</name>
<dbReference type="RefSeq" id="WP_058920312.1">
    <property type="nucleotide sequence ID" value="NZ_JBHSQC010000015.1"/>
</dbReference>
<evidence type="ECO:0000256" key="5">
    <source>
        <dbReference type="ARBA" id="ARBA00022989"/>
    </source>
</evidence>
<keyword evidence="6 7" id="KW-0472">Membrane</keyword>
<dbReference type="InterPro" id="IPR048454">
    <property type="entry name" value="YetF_N"/>
</dbReference>
<feature type="transmembrane region" description="Helical" evidence="7">
    <location>
        <begin position="6"/>
        <end position="24"/>
    </location>
</feature>
<dbReference type="Gene3D" id="3.30.240.20">
    <property type="entry name" value="bsu07140 like domains"/>
    <property type="match status" value="2"/>
</dbReference>